<sequence length="797" mass="84374">MVRFARRLRGARERAGLTLRQLAAAAGYARSTLSLAESGSRLPGWAVTEAYVRACGQRDLSRWRGWWEAADEAGPAPQHSPVPSGPQLLPADVRGLVGRAGALRALDTAAPVVTVSGPAGVGKTALAVHWAHRRGERFPDGRLYVNLRGFSGGEPMPPDEALRILLDALGAPPRQQQASLDALASSYRGLVAGKRLVVVLDNARDAAQVRPLLPGTDTVRTLVTSRNQLTGLSVTDGAQPLALTALSDADGRALLAARLTGAELPPDPPSGGPAGGASFGVRPAGGASFGVRPAGDASFGVRPAGGASFAGRLTGADAEAVDTIVRRCAGLPLALSIVAARARQTGHPLAGLASELAEGDHVLEPLTAGDAATDLRTVFSWSYAGLGRAAAKLFRMLSLCAGPDVPEAAAAALAGTDLTRCRRELAELVDASLLETPAPRRYVLHDLLRAYAKGLVCENEDEETRRAAVSRMLDHWLATALAADRLLRPERDPMPLARLGPEISPFADRDEATAWLDAELRSLLAAVEQAAAEGYDAHAFQLVWALNSYLRRRGHWPEWARSWQLARAAAQRLGHPAAQGLALRGLAHMSSVNGRPQEALAALREAAELYRRAGDLTGEAQTCLQLCTIDSEYGDPEVALDHARRAEKLFEAAGHRRGAASAMNFAGWILAQLGRHREAAELCARSVELHHTLGAQHEEALALDSLGHALSHLGEHEEAIACCRRSAALHRELGNRVQEAGALDSLGDAHAAAGAADEAHRAWRAAYDTLRELEHPQADMVKAKLSHHDPPAAIGPL</sequence>
<dbReference type="SUPFAM" id="SSF47413">
    <property type="entry name" value="lambda repressor-like DNA-binding domains"/>
    <property type="match status" value="1"/>
</dbReference>
<dbReference type="SUPFAM" id="SSF48452">
    <property type="entry name" value="TPR-like"/>
    <property type="match status" value="2"/>
</dbReference>
<proteinExistence type="predicted"/>
<dbReference type="Pfam" id="PF13560">
    <property type="entry name" value="HTH_31"/>
    <property type="match status" value="1"/>
</dbReference>
<organism evidence="2 3">
    <name type="scientific">Paractinoplanes deccanensis</name>
    <dbReference type="NCBI Taxonomy" id="113561"/>
    <lineage>
        <taxon>Bacteria</taxon>
        <taxon>Bacillati</taxon>
        <taxon>Actinomycetota</taxon>
        <taxon>Actinomycetes</taxon>
        <taxon>Micromonosporales</taxon>
        <taxon>Micromonosporaceae</taxon>
        <taxon>Paractinoplanes</taxon>
    </lineage>
</organism>
<dbReference type="InterPro" id="IPR027417">
    <property type="entry name" value="P-loop_NTPase"/>
</dbReference>
<dbReference type="InterPro" id="IPR001387">
    <property type="entry name" value="Cro/C1-type_HTH"/>
</dbReference>
<dbReference type="EMBL" id="BOMI01000017">
    <property type="protein sequence ID" value="GID72546.1"/>
    <property type="molecule type" value="Genomic_DNA"/>
</dbReference>
<keyword evidence="3" id="KW-1185">Reference proteome</keyword>
<dbReference type="PANTHER" id="PTHR47691:SF3">
    <property type="entry name" value="HTH-TYPE TRANSCRIPTIONAL REGULATOR RV0890C-RELATED"/>
    <property type="match status" value="1"/>
</dbReference>
<evidence type="ECO:0000313" key="2">
    <source>
        <dbReference type="EMBL" id="GID72546.1"/>
    </source>
</evidence>
<accession>A0ABQ3XXU1</accession>
<dbReference type="SMART" id="SM00028">
    <property type="entry name" value="TPR"/>
    <property type="match status" value="3"/>
</dbReference>
<dbReference type="PRINTS" id="PR00364">
    <property type="entry name" value="DISEASERSIST"/>
</dbReference>
<evidence type="ECO:0000313" key="3">
    <source>
        <dbReference type="Proteomes" id="UP000609879"/>
    </source>
</evidence>
<dbReference type="InterPro" id="IPR011990">
    <property type="entry name" value="TPR-like_helical_dom_sf"/>
</dbReference>
<dbReference type="PANTHER" id="PTHR47691">
    <property type="entry name" value="REGULATOR-RELATED"/>
    <property type="match status" value="1"/>
</dbReference>
<reference evidence="2 3" key="1">
    <citation type="submission" date="2021-01" db="EMBL/GenBank/DDBJ databases">
        <title>Whole genome shotgun sequence of Actinoplanes deccanensis NBRC 13994.</title>
        <authorList>
            <person name="Komaki H."/>
            <person name="Tamura T."/>
        </authorList>
    </citation>
    <scope>NUCLEOTIDE SEQUENCE [LARGE SCALE GENOMIC DNA]</scope>
    <source>
        <strain evidence="2 3">NBRC 13994</strain>
    </source>
</reference>
<dbReference type="InterPro" id="IPR019734">
    <property type="entry name" value="TPR_rpt"/>
</dbReference>
<dbReference type="Gene3D" id="1.10.260.40">
    <property type="entry name" value="lambda repressor-like DNA-binding domains"/>
    <property type="match status" value="1"/>
</dbReference>
<dbReference type="Gene3D" id="1.25.40.10">
    <property type="entry name" value="Tetratricopeptide repeat domain"/>
    <property type="match status" value="1"/>
</dbReference>
<comment type="caution">
    <text evidence="2">The sequence shown here is derived from an EMBL/GenBank/DDBJ whole genome shotgun (WGS) entry which is preliminary data.</text>
</comment>
<dbReference type="InterPro" id="IPR010982">
    <property type="entry name" value="Lambda_DNA-bd_dom_sf"/>
</dbReference>
<dbReference type="Gene3D" id="3.40.50.300">
    <property type="entry name" value="P-loop containing nucleotide triphosphate hydrolases"/>
    <property type="match status" value="1"/>
</dbReference>
<dbReference type="Proteomes" id="UP000609879">
    <property type="component" value="Unassembled WGS sequence"/>
</dbReference>
<dbReference type="SUPFAM" id="SSF52540">
    <property type="entry name" value="P-loop containing nucleoside triphosphate hydrolases"/>
    <property type="match status" value="1"/>
</dbReference>
<gene>
    <name evidence="2" type="ORF">Ade02nite_11870</name>
</gene>
<dbReference type="Pfam" id="PF13374">
    <property type="entry name" value="TPR_10"/>
    <property type="match status" value="1"/>
</dbReference>
<dbReference type="CDD" id="cd00093">
    <property type="entry name" value="HTH_XRE"/>
    <property type="match status" value="1"/>
</dbReference>
<protein>
    <recommendedName>
        <fullName evidence="1">HTH cro/C1-type domain-containing protein</fullName>
    </recommendedName>
</protein>
<evidence type="ECO:0000259" key="1">
    <source>
        <dbReference type="PROSITE" id="PS50943"/>
    </source>
</evidence>
<dbReference type="SMART" id="SM00530">
    <property type="entry name" value="HTH_XRE"/>
    <property type="match status" value="1"/>
</dbReference>
<name>A0ABQ3XXU1_9ACTN</name>
<feature type="domain" description="HTH cro/C1-type" evidence="1">
    <location>
        <begin position="8"/>
        <end position="43"/>
    </location>
</feature>
<dbReference type="PROSITE" id="PS50943">
    <property type="entry name" value="HTH_CROC1"/>
    <property type="match status" value="1"/>
</dbReference>